<gene>
    <name evidence="3" type="ORF">HD841_002544</name>
</gene>
<dbReference type="PANTHER" id="PTHR30203:SF25">
    <property type="entry name" value="OUTER MEMBRANE PROTEIN-RELATED"/>
    <property type="match status" value="1"/>
</dbReference>
<reference evidence="3 4" key="1">
    <citation type="submission" date="2020-08" db="EMBL/GenBank/DDBJ databases">
        <title>The Agave Microbiome: Exploring the role of microbial communities in plant adaptations to desert environments.</title>
        <authorList>
            <person name="Partida-Martinez L.P."/>
        </authorList>
    </citation>
    <scope>NUCLEOTIDE SEQUENCE [LARGE SCALE GENOMIC DNA]</scope>
    <source>
        <strain evidence="3 4">AS2.3</strain>
    </source>
</reference>
<accession>A0A7Y9FPH6</accession>
<proteinExistence type="inferred from homology"/>
<dbReference type="SUPFAM" id="SSF56954">
    <property type="entry name" value="Outer membrane efflux proteins (OEP)"/>
    <property type="match status" value="1"/>
</dbReference>
<keyword evidence="2" id="KW-0732">Signal</keyword>
<keyword evidence="2" id="KW-0564">Palmitate</keyword>
<name>A0A7Y9FPH6_9SPHN</name>
<evidence type="ECO:0000256" key="1">
    <source>
        <dbReference type="ARBA" id="ARBA00007613"/>
    </source>
</evidence>
<dbReference type="PROSITE" id="PS51257">
    <property type="entry name" value="PROKAR_LIPOPROTEIN"/>
    <property type="match status" value="1"/>
</dbReference>
<evidence type="ECO:0000313" key="3">
    <source>
        <dbReference type="EMBL" id="NYD90747.1"/>
    </source>
</evidence>
<feature type="chain" id="PRO_5031609735" evidence="2">
    <location>
        <begin position="24"/>
        <end position="473"/>
    </location>
</feature>
<keyword evidence="2 3" id="KW-0449">Lipoprotein</keyword>
<dbReference type="InterPro" id="IPR010131">
    <property type="entry name" value="MdtP/NodT-like"/>
</dbReference>
<keyword evidence="4" id="KW-1185">Reference proteome</keyword>
<dbReference type="NCBIfam" id="TIGR01845">
    <property type="entry name" value="outer_NodT"/>
    <property type="match status" value="1"/>
</dbReference>
<evidence type="ECO:0000256" key="2">
    <source>
        <dbReference type="RuleBase" id="RU362097"/>
    </source>
</evidence>
<sequence>MRDATLPRFAVAMLLSLAGCTMGPDFHPPVAALPPVWAGLPAATTAQTPDWWRAFGDPTLDALEARAMAANLDLAAARERLAAARIARGAVAAAGQPTLTGTAGYSRDRIGTQGAAALAAPILGLAPQTGTPAKGVDFDLYSLGVGARWEIDLWGRQRRETEAAGAEVAAGAAATDGVALAVAAEVARTYLQLRGLHAEQRFAASALALADRALAIARMLHARGLRSALEVAQDEEDRARLIADRVELDRRTAALARALAVLVGGDPDHAVIAPAATLPAFAIGPTPARLPSETARRRPDIVEAEARLHAATARIGVAQADFYPRIDLTGLFSFDVLRLADLGWDARNTSVGPALTLPIFAGGRLQRQLDLRRSEERAAALAYRATVLAAWREIDDAVADVRAAAAQATAAAADLARRRAVETMATARFARGDIAAAAVIDAQTHRIEAEAALMRRRLAAALAQVQLHRALGG</sequence>
<keyword evidence="2" id="KW-0472">Membrane</keyword>
<dbReference type="Proteomes" id="UP000517753">
    <property type="component" value="Unassembled WGS sequence"/>
</dbReference>
<protein>
    <submittedName>
        <fullName evidence="3">NodT family efflux transporter outer membrane factor (OMF) lipoprotein</fullName>
    </submittedName>
</protein>
<dbReference type="Gene3D" id="1.20.1600.10">
    <property type="entry name" value="Outer membrane efflux proteins (OEP)"/>
    <property type="match status" value="1"/>
</dbReference>
<keyword evidence="2" id="KW-0812">Transmembrane</keyword>
<dbReference type="Pfam" id="PF02321">
    <property type="entry name" value="OEP"/>
    <property type="match status" value="2"/>
</dbReference>
<comment type="subcellular location">
    <subcellularLocation>
        <location evidence="2">Cell membrane</location>
        <topology evidence="2">Lipid-anchor</topology>
    </subcellularLocation>
</comment>
<evidence type="ECO:0000313" key="4">
    <source>
        <dbReference type="Proteomes" id="UP000517753"/>
    </source>
</evidence>
<dbReference type="PANTHER" id="PTHR30203">
    <property type="entry name" value="OUTER MEMBRANE CATION EFFLUX PROTEIN"/>
    <property type="match status" value="1"/>
</dbReference>
<comment type="similarity">
    <text evidence="1 2">Belongs to the outer membrane factor (OMF) (TC 1.B.17) family.</text>
</comment>
<feature type="signal peptide" evidence="2">
    <location>
        <begin position="1"/>
        <end position="23"/>
    </location>
</feature>
<dbReference type="InterPro" id="IPR003423">
    <property type="entry name" value="OMP_efflux"/>
</dbReference>
<dbReference type="EMBL" id="JACCBY010000003">
    <property type="protein sequence ID" value="NYD90747.1"/>
    <property type="molecule type" value="Genomic_DNA"/>
</dbReference>
<organism evidence="3 4">
    <name type="scientific">Sphingomonas melonis</name>
    <dbReference type="NCBI Taxonomy" id="152682"/>
    <lineage>
        <taxon>Bacteria</taxon>
        <taxon>Pseudomonadati</taxon>
        <taxon>Pseudomonadota</taxon>
        <taxon>Alphaproteobacteria</taxon>
        <taxon>Sphingomonadales</taxon>
        <taxon>Sphingomonadaceae</taxon>
        <taxon>Sphingomonas</taxon>
    </lineage>
</organism>
<dbReference type="AlphaFoldDB" id="A0A7Y9FPH6"/>
<dbReference type="GO" id="GO:0015562">
    <property type="term" value="F:efflux transmembrane transporter activity"/>
    <property type="evidence" value="ECO:0007669"/>
    <property type="project" value="InterPro"/>
</dbReference>
<dbReference type="GO" id="GO:0005886">
    <property type="term" value="C:plasma membrane"/>
    <property type="evidence" value="ECO:0007669"/>
    <property type="project" value="UniProtKB-SubCell"/>
</dbReference>
<dbReference type="Gene3D" id="2.20.200.10">
    <property type="entry name" value="Outer membrane efflux proteins (OEP)"/>
    <property type="match status" value="1"/>
</dbReference>
<keyword evidence="2" id="KW-1134">Transmembrane beta strand</keyword>
<dbReference type="RefSeq" id="WP_179509180.1">
    <property type="nucleotide sequence ID" value="NZ_JACCBY010000003.1"/>
</dbReference>
<comment type="caution">
    <text evidence="3">The sequence shown here is derived from an EMBL/GenBank/DDBJ whole genome shotgun (WGS) entry which is preliminary data.</text>
</comment>